<evidence type="ECO:0000259" key="5">
    <source>
        <dbReference type="Pfam" id="PF00535"/>
    </source>
</evidence>
<comment type="caution">
    <text evidence="6">The sequence shown here is derived from an EMBL/GenBank/DDBJ whole genome shotgun (WGS) entry which is preliminary data.</text>
</comment>
<evidence type="ECO:0000256" key="2">
    <source>
        <dbReference type="ARBA" id="ARBA00006739"/>
    </source>
</evidence>
<comment type="pathway">
    <text evidence="1">Cell wall biogenesis; cell wall polysaccharide biosynthesis.</text>
</comment>
<dbReference type="Gene3D" id="3.90.550.10">
    <property type="entry name" value="Spore Coat Polysaccharide Biosynthesis Protein SpsA, Chain A"/>
    <property type="match status" value="1"/>
</dbReference>
<reference evidence="6 7" key="1">
    <citation type="submission" date="2024-09" db="EMBL/GenBank/DDBJ databases">
        <authorList>
            <person name="Sun Q."/>
            <person name="Mori K."/>
        </authorList>
    </citation>
    <scope>NUCLEOTIDE SEQUENCE [LARGE SCALE GENOMIC DNA]</scope>
    <source>
        <strain evidence="6 7">TBRC 3947</strain>
    </source>
</reference>
<dbReference type="GO" id="GO:0016757">
    <property type="term" value="F:glycosyltransferase activity"/>
    <property type="evidence" value="ECO:0007669"/>
    <property type="project" value="UniProtKB-KW"/>
</dbReference>
<dbReference type="PANTHER" id="PTHR43179:SF12">
    <property type="entry name" value="GALACTOFURANOSYLTRANSFERASE GLFT2"/>
    <property type="match status" value="1"/>
</dbReference>
<keyword evidence="4 6" id="KW-0808">Transferase</keyword>
<evidence type="ECO:0000313" key="6">
    <source>
        <dbReference type="EMBL" id="MFC0527800.1"/>
    </source>
</evidence>
<accession>A0ABV6LZE2</accession>
<dbReference type="SUPFAM" id="SSF53448">
    <property type="entry name" value="Nucleotide-diphospho-sugar transferases"/>
    <property type="match status" value="1"/>
</dbReference>
<dbReference type="EC" id="2.4.-.-" evidence="6"/>
<name>A0ABV6LZE2_9ACTN</name>
<organism evidence="6 7">
    <name type="scientific">Phytohabitans kaempferiae</name>
    <dbReference type="NCBI Taxonomy" id="1620943"/>
    <lineage>
        <taxon>Bacteria</taxon>
        <taxon>Bacillati</taxon>
        <taxon>Actinomycetota</taxon>
        <taxon>Actinomycetes</taxon>
        <taxon>Micromonosporales</taxon>
        <taxon>Micromonosporaceae</taxon>
    </lineage>
</organism>
<dbReference type="Pfam" id="PF00535">
    <property type="entry name" value="Glycos_transf_2"/>
    <property type="match status" value="1"/>
</dbReference>
<gene>
    <name evidence="6" type="ORF">ACFFIA_09015</name>
</gene>
<evidence type="ECO:0000256" key="4">
    <source>
        <dbReference type="ARBA" id="ARBA00022679"/>
    </source>
</evidence>
<keyword evidence="7" id="KW-1185">Reference proteome</keyword>
<dbReference type="InterPro" id="IPR029044">
    <property type="entry name" value="Nucleotide-diphossugar_trans"/>
</dbReference>
<dbReference type="InterPro" id="IPR001173">
    <property type="entry name" value="Glyco_trans_2-like"/>
</dbReference>
<evidence type="ECO:0000256" key="3">
    <source>
        <dbReference type="ARBA" id="ARBA00022676"/>
    </source>
</evidence>
<protein>
    <submittedName>
        <fullName evidence="6">Glycosyltransferase family 2 protein</fullName>
        <ecNumber evidence="6">2.4.-.-</ecNumber>
    </submittedName>
</protein>
<dbReference type="RefSeq" id="WP_377248439.1">
    <property type="nucleotide sequence ID" value="NZ_JBHLUH010000010.1"/>
</dbReference>
<dbReference type="Proteomes" id="UP001589867">
    <property type="component" value="Unassembled WGS sequence"/>
</dbReference>
<keyword evidence="3 6" id="KW-0328">Glycosyltransferase</keyword>
<sequence>MPEQPQPPDLPRVSAVVLAWRSEPLLRRCVEALLSSVKVDVEVVLVDNGCTNPDLPYLAGLPGVVVTGSGENIGFSAGCNAGVAASSGEYVALVNGDAIVEPTALARLVEVLGDQSVGLAAGAVRLADEPELLNSRGNEIHVLGVSWVGGFRERETRGEPTETAGAMGAFVVARRAHWERLGGFDDHYFAYVEDAEISLRTWRLGQRVVNVPDAVALHGYEFSKVSFKFYLIERNRLMFVTTVWGGRALTLLAPPLLALELVMILLAAKEGWLRDKLRGYGWLWRHRAHLRARRRALQAERVTPDREWMRVLTDRFDTPLINPPGVGLLNTLMAAYWRLVRRWV</sequence>
<dbReference type="EMBL" id="JBHLUH010000010">
    <property type="protein sequence ID" value="MFC0527800.1"/>
    <property type="molecule type" value="Genomic_DNA"/>
</dbReference>
<comment type="similarity">
    <text evidence="2">Belongs to the glycosyltransferase 2 family.</text>
</comment>
<evidence type="ECO:0000313" key="7">
    <source>
        <dbReference type="Proteomes" id="UP001589867"/>
    </source>
</evidence>
<dbReference type="PANTHER" id="PTHR43179">
    <property type="entry name" value="RHAMNOSYLTRANSFERASE WBBL"/>
    <property type="match status" value="1"/>
</dbReference>
<evidence type="ECO:0000256" key="1">
    <source>
        <dbReference type="ARBA" id="ARBA00004776"/>
    </source>
</evidence>
<feature type="domain" description="Glycosyltransferase 2-like" evidence="5">
    <location>
        <begin position="14"/>
        <end position="178"/>
    </location>
</feature>
<proteinExistence type="inferred from homology"/>